<evidence type="ECO:0000256" key="2">
    <source>
        <dbReference type="ARBA" id="ARBA00004123"/>
    </source>
</evidence>
<dbReference type="Pfam" id="PF03061">
    <property type="entry name" value="4HBT"/>
    <property type="match status" value="1"/>
</dbReference>
<dbReference type="Proteomes" id="UP000518266">
    <property type="component" value="Unassembled WGS sequence"/>
</dbReference>
<evidence type="ECO:0000256" key="9">
    <source>
        <dbReference type="ARBA" id="ARBA00022990"/>
    </source>
</evidence>
<evidence type="ECO:0000256" key="25">
    <source>
        <dbReference type="ARBA" id="ARBA00075657"/>
    </source>
</evidence>
<evidence type="ECO:0000256" key="15">
    <source>
        <dbReference type="ARBA" id="ARBA00047588"/>
    </source>
</evidence>
<dbReference type="PANTHER" id="PTHR21660:SF1">
    <property type="entry name" value="ACYL-COENZYME A THIOESTERASE 13"/>
    <property type="match status" value="1"/>
</dbReference>
<gene>
    <name evidence="29" type="ORF">F7725_025103</name>
</gene>
<keyword evidence="30" id="KW-1185">Reference proteome</keyword>
<dbReference type="GO" id="GO:0006629">
    <property type="term" value="P:lipid metabolic process"/>
    <property type="evidence" value="ECO:0007669"/>
    <property type="project" value="UniProtKB-KW"/>
</dbReference>
<dbReference type="InterPro" id="IPR029069">
    <property type="entry name" value="HotDog_dom_sf"/>
</dbReference>
<accession>A0A7J5XB58</accession>
<evidence type="ECO:0000256" key="13">
    <source>
        <dbReference type="ARBA" id="ARBA00023242"/>
    </source>
</evidence>
<keyword evidence="13" id="KW-0539">Nucleus</keyword>
<dbReference type="SUPFAM" id="SSF54637">
    <property type="entry name" value="Thioesterase/thiol ester dehydrase-isomerase"/>
    <property type="match status" value="1"/>
</dbReference>
<dbReference type="InterPro" id="IPR006683">
    <property type="entry name" value="Thioestr_dom"/>
</dbReference>
<dbReference type="InterPro" id="IPR039298">
    <property type="entry name" value="ACOT13"/>
</dbReference>
<dbReference type="InterPro" id="IPR003736">
    <property type="entry name" value="PAAI_dom"/>
</dbReference>
<comment type="catalytic activity">
    <reaction evidence="14">
        <text>(9Z)-octadecenoyl-CoA + H2O = (9Z)-octadecenoate + CoA + H(+)</text>
        <dbReference type="Rhea" id="RHEA:40139"/>
        <dbReference type="ChEBI" id="CHEBI:15377"/>
        <dbReference type="ChEBI" id="CHEBI:15378"/>
        <dbReference type="ChEBI" id="CHEBI:30823"/>
        <dbReference type="ChEBI" id="CHEBI:57287"/>
        <dbReference type="ChEBI" id="CHEBI:57387"/>
    </reaction>
    <physiologicalReaction direction="left-to-right" evidence="14">
        <dbReference type="Rhea" id="RHEA:40140"/>
    </physiologicalReaction>
</comment>
<dbReference type="PANTHER" id="PTHR21660">
    <property type="entry name" value="THIOESTERASE SUPERFAMILY MEMBER-RELATED"/>
    <property type="match status" value="1"/>
</dbReference>
<evidence type="ECO:0000256" key="3">
    <source>
        <dbReference type="ARBA" id="ARBA00004173"/>
    </source>
</evidence>
<evidence type="ECO:0000256" key="10">
    <source>
        <dbReference type="ARBA" id="ARBA00023098"/>
    </source>
</evidence>
<evidence type="ECO:0000256" key="7">
    <source>
        <dbReference type="ARBA" id="ARBA00022490"/>
    </source>
</evidence>
<evidence type="ECO:0000256" key="16">
    <source>
        <dbReference type="ARBA" id="ARBA00047734"/>
    </source>
</evidence>
<sequence length="213" mass="22264">MLMGLWQQRDAAQGRTLDHMTSYLAPTDVASICSTNDLLLLHSSLLNDEATVDSPVITSEASTVQLLHTQQGHVVGGQAGDALLGCWADVDTVEAAATDVDVLSASPGKVVCGLRVEEEHTNRGGTLHGGLTATLVDVISTLAIMYSERGSPGVSVDMNITYMNAAKIGEDVLITAQVLKQGRTLAFATVDLTSKASGKVIAQGRHTKHLGGS</sequence>
<evidence type="ECO:0000256" key="27">
    <source>
        <dbReference type="ARBA" id="ARBA00083956"/>
    </source>
</evidence>
<evidence type="ECO:0000256" key="24">
    <source>
        <dbReference type="ARBA" id="ARBA00067273"/>
    </source>
</evidence>
<evidence type="ECO:0000256" key="23">
    <source>
        <dbReference type="ARBA" id="ARBA00064709"/>
    </source>
</evidence>
<comment type="catalytic activity">
    <reaction evidence="20">
        <text>hexanoyl-CoA + H2O = hexanoate + CoA + H(+)</text>
        <dbReference type="Rhea" id="RHEA:40115"/>
        <dbReference type="ChEBI" id="CHEBI:15377"/>
        <dbReference type="ChEBI" id="CHEBI:15378"/>
        <dbReference type="ChEBI" id="CHEBI:17120"/>
        <dbReference type="ChEBI" id="CHEBI:57287"/>
        <dbReference type="ChEBI" id="CHEBI:62620"/>
    </reaction>
    <physiologicalReaction direction="left-to-right" evidence="20">
        <dbReference type="Rhea" id="RHEA:40116"/>
    </physiologicalReaction>
</comment>
<proteinExistence type="inferred from homology"/>
<keyword evidence="7" id="KW-0963">Cytoplasm</keyword>
<keyword evidence="12" id="KW-0206">Cytoskeleton</keyword>
<comment type="similarity">
    <text evidence="6">Belongs to the thioesterase PaaI family.</text>
</comment>
<evidence type="ECO:0000256" key="22">
    <source>
        <dbReference type="ARBA" id="ARBA00058205"/>
    </source>
</evidence>
<dbReference type="FunFam" id="3.10.129.10:FF:000021">
    <property type="entry name" value="Acyl-coenzyme A thioesterase 13"/>
    <property type="match status" value="1"/>
</dbReference>
<comment type="catalytic activity">
    <reaction evidence="15">
        <text>octanoyl-CoA + H2O = octanoate + CoA + H(+)</text>
        <dbReference type="Rhea" id="RHEA:30143"/>
        <dbReference type="ChEBI" id="CHEBI:15377"/>
        <dbReference type="ChEBI" id="CHEBI:15378"/>
        <dbReference type="ChEBI" id="CHEBI:25646"/>
        <dbReference type="ChEBI" id="CHEBI:57287"/>
        <dbReference type="ChEBI" id="CHEBI:57386"/>
    </reaction>
    <physiologicalReaction direction="left-to-right" evidence="15">
        <dbReference type="Rhea" id="RHEA:30144"/>
    </physiologicalReaction>
</comment>
<evidence type="ECO:0000256" key="21">
    <source>
        <dbReference type="ARBA" id="ARBA00052976"/>
    </source>
</evidence>
<reference evidence="29 30" key="1">
    <citation type="submission" date="2020-03" db="EMBL/GenBank/DDBJ databases">
        <title>Dissostichus mawsoni Genome sequencing and assembly.</title>
        <authorList>
            <person name="Park H."/>
        </authorList>
    </citation>
    <scope>NUCLEOTIDE SEQUENCE [LARGE SCALE GENOMIC DNA]</scope>
    <source>
        <strain evidence="29">DM0001</strain>
        <tissue evidence="29">Muscle</tissue>
    </source>
</reference>
<comment type="catalytic activity">
    <reaction evidence="16">
        <text>hexadecanoyl-CoA + H2O = hexadecanoate + CoA + H(+)</text>
        <dbReference type="Rhea" id="RHEA:16645"/>
        <dbReference type="ChEBI" id="CHEBI:7896"/>
        <dbReference type="ChEBI" id="CHEBI:15377"/>
        <dbReference type="ChEBI" id="CHEBI:15378"/>
        <dbReference type="ChEBI" id="CHEBI:57287"/>
        <dbReference type="ChEBI" id="CHEBI:57379"/>
        <dbReference type="EC" id="3.1.2.2"/>
    </reaction>
    <physiologicalReaction direction="left-to-right" evidence="16">
        <dbReference type="Rhea" id="RHEA:16646"/>
    </physiologicalReaction>
</comment>
<dbReference type="Gene3D" id="3.10.129.10">
    <property type="entry name" value="Hotdog Thioesterase"/>
    <property type="match status" value="1"/>
</dbReference>
<keyword evidence="9" id="KW-0007">Acetylation</keyword>
<evidence type="ECO:0000313" key="30">
    <source>
        <dbReference type="Proteomes" id="UP000518266"/>
    </source>
</evidence>
<evidence type="ECO:0000256" key="4">
    <source>
        <dbReference type="ARBA" id="ARBA00004186"/>
    </source>
</evidence>
<comment type="catalytic activity">
    <reaction evidence="1">
        <text>butanoyl-CoA + H2O = butanoate + CoA + H(+)</text>
        <dbReference type="Rhea" id="RHEA:40111"/>
        <dbReference type="ChEBI" id="CHEBI:15377"/>
        <dbReference type="ChEBI" id="CHEBI:15378"/>
        <dbReference type="ChEBI" id="CHEBI:17968"/>
        <dbReference type="ChEBI" id="CHEBI:57287"/>
        <dbReference type="ChEBI" id="CHEBI:57371"/>
    </reaction>
    <physiologicalReaction direction="left-to-right" evidence="1">
        <dbReference type="Rhea" id="RHEA:40112"/>
    </physiologicalReaction>
</comment>
<evidence type="ECO:0000256" key="18">
    <source>
        <dbReference type="ARBA" id="ARBA00048074"/>
    </source>
</evidence>
<evidence type="ECO:0000256" key="5">
    <source>
        <dbReference type="ARBA" id="ARBA00004514"/>
    </source>
</evidence>
<keyword evidence="11" id="KW-0496">Mitochondrion</keyword>
<evidence type="ECO:0000256" key="8">
    <source>
        <dbReference type="ARBA" id="ARBA00022801"/>
    </source>
</evidence>
<comment type="subunit">
    <text evidence="23">Homotetramer. Interacts with PCTP.</text>
</comment>
<dbReference type="CDD" id="cd03443">
    <property type="entry name" value="PaaI_thioesterase"/>
    <property type="match status" value="1"/>
</dbReference>
<dbReference type="GO" id="GO:0047617">
    <property type="term" value="F:fatty acyl-CoA hydrolase activity"/>
    <property type="evidence" value="ECO:0007669"/>
    <property type="project" value="InterPro"/>
</dbReference>
<feature type="domain" description="Thioesterase" evidence="28">
    <location>
        <begin position="124"/>
        <end position="198"/>
    </location>
</feature>
<comment type="function">
    <text evidence="22">Catalyzes the hydrolysis of acyl-CoAs into free fatty acids and coenzyme A (CoASH), regulating their respective intracellular levels. Has acyl-CoA thioesterase activity towards medium (C12) and long-chain (C18) fatty acyl-CoA substrates. Can also hydrolyze 3-hydroxyphenylacetyl-CoA and 3,4-dihydroxyphenylacetyl-CoA (in vitro). May play a role in controlling adaptive thermogenesis.</text>
</comment>
<protein>
    <recommendedName>
        <fullName evidence="24">Acyl-coenzyme A thioesterase 13</fullName>
    </recommendedName>
    <alternativeName>
        <fullName evidence="26">Hotdog-fold thioesterase superfamily member 2</fullName>
    </alternativeName>
    <alternativeName>
        <fullName evidence="25">Palmitoyl-CoA hydrolase</fullName>
    </alternativeName>
    <alternativeName>
        <fullName evidence="27">Thioesterase superfamily member 2</fullName>
    </alternativeName>
</protein>
<comment type="catalytic activity">
    <reaction evidence="17">
        <text>decanoyl-CoA + H2O = decanoate + CoA + H(+)</text>
        <dbReference type="Rhea" id="RHEA:40059"/>
        <dbReference type="ChEBI" id="CHEBI:15377"/>
        <dbReference type="ChEBI" id="CHEBI:15378"/>
        <dbReference type="ChEBI" id="CHEBI:27689"/>
        <dbReference type="ChEBI" id="CHEBI:57287"/>
        <dbReference type="ChEBI" id="CHEBI:61430"/>
    </reaction>
    <physiologicalReaction direction="left-to-right" evidence="17">
        <dbReference type="Rhea" id="RHEA:40060"/>
    </physiologicalReaction>
</comment>
<dbReference type="GO" id="GO:0005634">
    <property type="term" value="C:nucleus"/>
    <property type="evidence" value="ECO:0007669"/>
    <property type="project" value="UniProtKB-SubCell"/>
</dbReference>
<keyword evidence="10" id="KW-0443">Lipid metabolism</keyword>
<evidence type="ECO:0000256" key="14">
    <source>
        <dbReference type="ARBA" id="ARBA00037002"/>
    </source>
</evidence>
<comment type="catalytic activity">
    <reaction evidence="19">
        <text>tetradecanoyl-CoA + H2O = tetradecanoate + CoA + H(+)</text>
        <dbReference type="Rhea" id="RHEA:40119"/>
        <dbReference type="ChEBI" id="CHEBI:15377"/>
        <dbReference type="ChEBI" id="CHEBI:15378"/>
        <dbReference type="ChEBI" id="CHEBI:30807"/>
        <dbReference type="ChEBI" id="CHEBI:57287"/>
        <dbReference type="ChEBI" id="CHEBI:57385"/>
    </reaction>
    <physiologicalReaction direction="left-to-right" evidence="19">
        <dbReference type="Rhea" id="RHEA:40120"/>
    </physiologicalReaction>
</comment>
<comment type="catalytic activity">
    <reaction evidence="21">
        <text>a fatty acyl-CoA + H2O = a fatty acid + CoA + H(+)</text>
        <dbReference type="Rhea" id="RHEA:16781"/>
        <dbReference type="ChEBI" id="CHEBI:15377"/>
        <dbReference type="ChEBI" id="CHEBI:15378"/>
        <dbReference type="ChEBI" id="CHEBI:28868"/>
        <dbReference type="ChEBI" id="CHEBI:57287"/>
        <dbReference type="ChEBI" id="CHEBI:77636"/>
    </reaction>
    <physiologicalReaction direction="left-to-right" evidence="21">
        <dbReference type="Rhea" id="RHEA:16782"/>
    </physiologicalReaction>
</comment>
<evidence type="ECO:0000256" key="17">
    <source>
        <dbReference type="ARBA" id="ARBA00047969"/>
    </source>
</evidence>
<evidence type="ECO:0000256" key="26">
    <source>
        <dbReference type="ARBA" id="ARBA00081533"/>
    </source>
</evidence>
<comment type="caution">
    <text evidence="29">The sequence shown here is derived from an EMBL/GenBank/DDBJ whole genome shotgun (WGS) entry which is preliminary data.</text>
</comment>
<keyword evidence="8" id="KW-0378">Hydrolase</keyword>
<dbReference type="EMBL" id="JAAKFY010000026">
    <property type="protein sequence ID" value="KAF3833899.1"/>
    <property type="molecule type" value="Genomic_DNA"/>
</dbReference>
<evidence type="ECO:0000313" key="29">
    <source>
        <dbReference type="EMBL" id="KAF3833899.1"/>
    </source>
</evidence>
<comment type="catalytic activity">
    <reaction evidence="18">
        <text>dodecanoyl-CoA + H2O = dodecanoate + CoA + H(+)</text>
        <dbReference type="Rhea" id="RHEA:30135"/>
        <dbReference type="ChEBI" id="CHEBI:15377"/>
        <dbReference type="ChEBI" id="CHEBI:15378"/>
        <dbReference type="ChEBI" id="CHEBI:18262"/>
        <dbReference type="ChEBI" id="CHEBI:57287"/>
        <dbReference type="ChEBI" id="CHEBI:57375"/>
    </reaction>
    <physiologicalReaction direction="left-to-right" evidence="18">
        <dbReference type="Rhea" id="RHEA:30136"/>
    </physiologicalReaction>
</comment>
<dbReference type="GO" id="GO:0005739">
    <property type="term" value="C:mitochondrion"/>
    <property type="evidence" value="ECO:0007669"/>
    <property type="project" value="UniProtKB-SubCell"/>
</dbReference>
<dbReference type="GO" id="GO:0005819">
    <property type="term" value="C:spindle"/>
    <property type="evidence" value="ECO:0007669"/>
    <property type="project" value="UniProtKB-SubCell"/>
</dbReference>
<comment type="subcellular location">
    <subcellularLocation>
        <location evidence="4">Cytoplasm</location>
        <location evidence="4">Cytoskeleton</location>
        <location evidence="4">Spindle</location>
    </subcellularLocation>
    <subcellularLocation>
        <location evidence="5">Cytoplasm</location>
        <location evidence="5">Cytosol</location>
    </subcellularLocation>
    <subcellularLocation>
        <location evidence="3">Mitochondrion</location>
    </subcellularLocation>
    <subcellularLocation>
        <location evidence="2">Nucleus</location>
    </subcellularLocation>
</comment>
<dbReference type="AlphaFoldDB" id="A0A7J5XB58"/>
<evidence type="ECO:0000256" key="11">
    <source>
        <dbReference type="ARBA" id="ARBA00023128"/>
    </source>
</evidence>
<evidence type="ECO:0000259" key="28">
    <source>
        <dbReference type="Pfam" id="PF03061"/>
    </source>
</evidence>
<dbReference type="OrthoDB" id="46529at2759"/>
<evidence type="ECO:0000256" key="20">
    <source>
        <dbReference type="ARBA" id="ARBA00050199"/>
    </source>
</evidence>
<organism evidence="29 30">
    <name type="scientific">Dissostichus mawsoni</name>
    <name type="common">Antarctic cod</name>
    <dbReference type="NCBI Taxonomy" id="36200"/>
    <lineage>
        <taxon>Eukaryota</taxon>
        <taxon>Metazoa</taxon>
        <taxon>Chordata</taxon>
        <taxon>Craniata</taxon>
        <taxon>Vertebrata</taxon>
        <taxon>Euteleostomi</taxon>
        <taxon>Actinopterygii</taxon>
        <taxon>Neopterygii</taxon>
        <taxon>Teleostei</taxon>
        <taxon>Neoteleostei</taxon>
        <taxon>Acanthomorphata</taxon>
        <taxon>Eupercaria</taxon>
        <taxon>Perciformes</taxon>
        <taxon>Notothenioidei</taxon>
        <taxon>Nototheniidae</taxon>
        <taxon>Dissostichus</taxon>
    </lineage>
</organism>
<dbReference type="GO" id="GO:0005829">
    <property type="term" value="C:cytosol"/>
    <property type="evidence" value="ECO:0007669"/>
    <property type="project" value="UniProtKB-SubCell"/>
</dbReference>
<evidence type="ECO:0000256" key="6">
    <source>
        <dbReference type="ARBA" id="ARBA00008324"/>
    </source>
</evidence>
<evidence type="ECO:0000256" key="19">
    <source>
        <dbReference type="ARBA" id="ARBA00048180"/>
    </source>
</evidence>
<name>A0A7J5XB58_DISMA</name>
<dbReference type="NCBIfam" id="TIGR00369">
    <property type="entry name" value="unchar_dom_1"/>
    <property type="match status" value="1"/>
</dbReference>
<evidence type="ECO:0000256" key="12">
    <source>
        <dbReference type="ARBA" id="ARBA00023212"/>
    </source>
</evidence>
<evidence type="ECO:0000256" key="1">
    <source>
        <dbReference type="ARBA" id="ARBA00000295"/>
    </source>
</evidence>